<gene>
    <name evidence="7" type="ORF">DILT_LOCUS4020</name>
</gene>
<dbReference type="GO" id="GO:0000978">
    <property type="term" value="F:RNA polymerase II cis-regulatory region sequence-specific DNA binding"/>
    <property type="evidence" value="ECO:0007669"/>
    <property type="project" value="TreeGrafter"/>
</dbReference>
<dbReference type="FunFam" id="3.30.160.60:FF:000690">
    <property type="entry name" value="Zinc finger protein 354C"/>
    <property type="match status" value="1"/>
</dbReference>
<dbReference type="GO" id="GO:0031519">
    <property type="term" value="C:PcG protein complex"/>
    <property type="evidence" value="ECO:0007669"/>
    <property type="project" value="TreeGrafter"/>
</dbReference>
<dbReference type="AlphaFoldDB" id="A0A3P6TVT3"/>
<evidence type="ECO:0000256" key="2">
    <source>
        <dbReference type="ARBA" id="ARBA00022737"/>
    </source>
</evidence>
<dbReference type="InterPro" id="IPR036236">
    <property type="entry name" value="Znf_C2H2_sf"/>
</dbReference>
<organism evidence="7 8">
    <name type="scientific">Dibothriocephalus latus</name>
    <name type="common">Fish tapeworm</name>
    <name type="synonym">Diphyllobothrium latum</name>
    <dbReference type="NCBI Taxonomy" id="60516"/>
    <lineage>
        <taxon>Eukaryota</taxon>
        <taxon>Metazoa</taxon>
        <taxon>Spiralia</taxon>
        <taxon>Lophotrochozoa</taxon>
        <taxon>Platyhelminthes</taxon>
        <taxon>Cestoda</taxon>
        <taxon>Eucestoda</taxon>
        <taxon>Diphyllobothriidea</taxon>
        <taxon>Diphyllobothriidae</taxon>
        <taxon>Dibothriocephalus</taxon>
    </lineage>
</organism>
<dbReference type="GO" id="GO:0008270">
    <property type="term" value="F:zinc ion binding"/>
    <property type="evidence" value="ECO:0007669"/>
    <property type="project" value="UniProtKB-KW"/>
</dbReference>
<dbReference type="Pfam" id="PF00096">
    <property type="entry name" value="zf-C2H2"/>
    <property type="match status" value="2"/>
</dbReference>
<evidence type="ECO:0000256" key="3">
    <source>
        <dbReference type="ARBA" id="ARBA00022771"/>
    </source>
</evidence>
<dbReference type="Gene3D" id="3.30.160.60">
    <property type="entry name" value="Classic Zinc Finger"/>
    <property type="match status" value="2"/>
</dbReference>
<dbReference type="PANTHER" id="PTHR14003:SF19">
    <property type="entry name" value="YY2 TRANSCRIPTION FACTOR"/>
    <property type="match status" value="1"/>
</dbReference>
<keyword evidence="4" id="KW-0862">Zinc</keyword>
<keyword evidence="1" id="KW-0479">Metal-binding</keyword>
<proteinExistence type="predicted"/>
<dbReference type="SUPFAM" id="SSF57667">
    <property type="entry name" value="beta-beta-alpha zinc fingers"/>
    <property type="match status" value="1"/>
</dbReference>
<dbReference type="GO" id="GO:0000785">
    <property type="term" value="C:chromatin"/>
    <property type="evidence" value="ECO:0007669"/>
    <property type="project" value="TreeGrafter"/>
</dbReference>
<dbReference type="EMBL" id="UYRU01044694">
    <property type="protein sequence ID" value="VDK87449.1"/>
    <property type="molecule type" value="Genomic_DNA"/>
</dbReference>
<sequence>MQVGREKEATGAAIDVAEEKKSEEEDSCLQFSAVRFPFLAAGIVQSAVASSLLNHKKVHVARHMRRTFPCSFQGCNKTFLKASSLADHMNVHLGKRPYVCKYPGCGKSFRCRSNLSGHRRVHCRDWVEHQEKEEEEEGKEVKATHIELP</sequence>
<dbReference type="OrthoDB" id="6077919at2759"/>
<feature type="domain" description="C2H2-type" evidence="6">
    <location>
        <begin position="98"/>
        <end position="122"/>
    </location>
</feature>
<protein>
    <recommendedName>
        <fullName evidence="6">C2H2-type domain-containing protein</fullName>
    </recommendedName>
</protein>
<accession>A0A3P6TVT3</accession>
<keyword evidence="3 5" id="KW-0863">Zinc-finger</keyword>
<dbReference type="InterPro" id="IPR013087">
    <property type="entry name" value="Znf_C2H2_type"/>
</dbReference>
<keyword evidence="8" id="KW-1185">Reference proteome</keyword>
<evidence type="ECO:0000313" key="8">
    <source>
        <dbReference type="Proteomes" id="UP000281553"/>
    </source>
</evidence>
<dbReference type="Proteomes" id="UP000281553">
    <property type="component" value="Unassembled WGS sequence"/>
</dbReference>
<dbReference type="GO" id="GO:0005667">
    <property type="term" value="C:transcription regulator complex"/>
    <property type="evidence" value="ECO:0007669"/>
    <property type="project" value="TreeGrafter"/>
</dbReference>
<evidence type="ECO:0000256" key="5">
    <source>
        <dbReference type="PROSITE-ProRule" id="PRU00042"/>
    </source>
</evidence>
<evidence type="ECO:0000256" key="4">
    <source>
        <dbReference type="ARBA" id="ARBA00022833"/>
    </source>
</evidence>
<evidence type="ECO:0000259" key="6">
    <source>
        <dbReference type="PROSITE" id="PS50157"/>
    </source>
</evidence>
<dbReference type="PROSITE" id="PS50157">
    <property type="entry name" value="ZINC_FINGER_C2H2_2"/>
    <property type="match status" value="2"/>
</dbReference>
<feature type="domain" description="C2H2-type" evidence="6">
    <location>
        <begin position="68"/>
        <end position="97"/>
    </location>
</feature>
<keyword evidence="2" id="KW-0677">Repeat</keyword>
<dbReference type="GO" id="GO:0000981">
    <property type="term" value="F:DNA-binding transcription factor activity, RNA polymerase II-specific"/>
    <property type="evidence" value="ECO:0007669"/>
    <property type="project" value="TreeGrafter"/>
</dbReference>
<name>A0A3P6TVT3_DIBLA</name>
<evidence type="ECO:0000256" key="1">
    <source>
        <dbReference type="ARBA" id="ARBA00022723"/>
    </source>
</evidence>
<reference evidence="7 8" key="1">
    <citation type="submission" date="2018-11" db="EMBL/GenBank/DDBJ databases">
        <authorList>
            <consortium name="Pathogen Informatics"/>
        </authorList>
    </citation>
    <scope>NUCLEOTIDE SEQUENCE [LARGE SCALE GENOMIC DNA]</scope>
</reference>
<dbReference type="SMART" id="SM00355">
    <property type="entry name" value="ZnF_C2H2"/>
    <property type="match status" value="2"/>
</dbReference>
<dbReference type="PROSITE" id="PS00028">
    <property type="entry name" value="ZINC_FINGER_C2H2_1"/>
    <property type="match status" value="2"/>
</dbReference>
<dbReference type="PANTHER" id="PTHR14003">
    <property type="entry name" value="TRANSCRIPTIONAL REPRESSOR PROTEIN YY"/>
    <property type="match status" value="1"/>
</dbReference>
<evidence type="ECO:0000313" key="7">
    <source>
        <dbReference type="EMBL" id="VDK87449.1"/>
    </source>
</evidence>